<dbReference type="InterPro" id="IPR009003">
    <property type="entry name" value="Peptidase_S1_PA"/>
</dbReference>
<organism evidence="1 2">
    <name type="scientific">Rhodoferax ferrireducens</name>
    <dbReference type="NCBI Taxonomy" id="192843"/>
    <lineage>
        <taxon>Bacteria</taxon>
        <taxon>Pseudomonadati</taxon>
        <taxon>Pseudomonadota</taxon>
        <taxon>Betaproteobacteria</taxon>
        <taxon>Burkholderiales</taxon>
        <taxon>Comamonadaceae</taxon>
        <taxon>Rhodoferax</taxon>
    </lineage>
</organism>
<dbReference type="Pfam" id="PF13365">
    <property type="entry name" value="Trypsin_2"/>
    <property type="match status" value="1"/>
</dbReference>
<evidence type="ECO:0008006" key="3">
    <source>
        <dbReference type="Google" id="ProtNLM"/>
    </source>
</evidence>
<gene>
    <name evidence="1" type="ORF">J2X19_002116</name>
</gene>
<evidence type="ECO:0000313" key="2">
    <source>
        <dbReference type="Proteomes" id="UP001180487"/>
    </source>
</evidence>
<evidence type="ECO:0000313" key="1">
    <source>
        <dbReference type="EMBL" id="MDR7377437.1"/>
    </source>
</evidence>
<dbReference type="InterPro" id="IPR043504">
    <property type="entry name" value="Peptidase_S1_PA_chymotrypsin"/>
</dbReference>
<dbReference type="Gene3D" id="2.40.10.10">
    <property type="entry name" value="Trypsin-like serine proteases"/>
    <property type="match status" value="2"/>
</dbReference>
<comment type="caution">
    <text evidence="1">The sequence shown here is derived from an EMBL/GenBank/DDBJ whole genome shotgun (WGS) entry which is preliminary data.</text>
</comment>
<dbReference type="RefSeq" id="WP_310373104.1">
    <property type="nucleotide sequence ID" value="NZ_JAVDXT010000002.1"/>
</dbReference>
<accession>A0ABU2C7X3</accession>
<dbReference type="PANTHER" id="PTHR36234">
    <property type="entry name" value="LYSYL ENDOPEPTIDASE"/>
    <property type="match status" value="1"/>
</dbReference>
<dbReference type="SUPFAM" id="SSF50494">
    <property type="entry name" value="Trypsin-like serine proteases"/>
    <property type="match status" value="1"/>
</dbReference>
<protein>
    <recommendedName>
        <fullName evidence="3">Endoproteinase ArgC</fullName>
    </recommendedName>
</protein>
<dbReference type="Proteomes" id="UP001180487">
    <property type="component" value="Unassembled WGS sequence"/>
</dbReference>
<dbReference type="PROSITE" id="PS51257">
    <property type="entry name" value="PROKAR_LIPOPROTEIN"/>
    <property type="match status" value="1"/>
</dbReference>
<keyword evidence="2" id="KW-1185">Reference proteome</keyword>
<reference evidence="1 2" key="1">
    <citation type="submission" date="2023-07" db="EMBL/GenBank/DDBJ databases">
        <title>Sorghum-associated microbial communities from plants grown in Nebraska, USA.</title>
        <authorList>
            <person name="Schachtman D."/>
        </authorList>
    </citation>
    <scope>NUCLEOTIDE SEQUENCE [LARGE SCALE GENOMIC DNA]</scope>
    <source>
        <strain evidence="1 2">BE313</strain>
    </source>
</reference>
<sequence>MARILAVSGVVLAVGLVVGCSGGGGGGGTATSGGTTCLSPTAKATDVLSSGTVSRAESMQAASGAEASALQPRLLLAVRTSRVALADVSQARLAAEKPLLTQVGVPRKIGLARDVAATASVAATQAQLQWQATASGGQVAAISISTGQAKGVRLGVLVRSLPAQATLRIYAQGSTTAYTVQAQEVLDTLQRNRDAGDSSDAARMYWTPVVDGAEATLEIELPAAISTAGVEIAIPRLSHLFMTPLADGTNVAKAAGSCEVDAVCNTSYTSESNSVARMSFVEDGASFVCTGTLLNDTRGSGIPYFLGANHCISTQAAASTLQTWWFYRATSCGSGVMNAGARSLPGGATLLYQSETTDTSFMRLLGTPPAGAVFSGWSVNPATVGSVAASLHHPDGDLQKVSTGSITSFLSCTLLSASTLNFSCTNSTQSGGNFINAKFTSGATEEGSSGAPLFETVGTSHYLVGQLYGGNSSCSNLSGSNAYGRFDVAYTAALSRWLTAAAGTCP</sequence>
<dbReference type="EMBL" id="JAVDXT010000002">
    <property type="protein sequence ID" value="MDR7377437.1"/>
    <property type="molecule type" value="Genomic_DNA"/>
</dbReference>
<dbReference type="PANTHER" id="PTHR36234:SF5">
    <property type="entry name" value="LYSYL ENDOPEPTIDASE"/>
    <property type="match status" value="1"/>
</dbReference>
<name>A0ABU2C7X3_9BURK</name>
<proteinExistence type="predicted"/>